<gene>
    <name evidence="2" type="ORF">LCGC14_0588690</name>
</gene>
<feature type="transmembrane region" description="Helical" evidence="1">
    <location>
        <begin position="38"/>
        <end position="57"/>
    </location>
</feature>
<keyword evidence="1" id="KW-0472">Membrane</keyword>
<evidence type="ECO:0000313" key="2">
    <source>
        <dbReference type="EMBL" id="KKN54815.1"/>
    </source>
</evidence>
<keyword evidence="1" id="KW-1133">Transmembrane helix</keyword>
<sequence length="63" mass="7151">MSLTEKERAWIENHFDSLRKEVVQTRIDIATLKIKSGVWGVVGGSISVLIVFLVYLLPRLPKV</sequence>
<evidence type="ECO:0008006" key="3">
    <source>
        <dbReference type="Google" id="ProtNLM"/>
    </source>
</evidence>
<reference evidence="2" key="1">
    <citation type="journal article" date="2015" name="Nature">
        <title>Complex archaea that bridge the gap between prokaryotes and eukaryotes.</title>
        <authorList>
            <person name="Spang A."/>
            <person name="Saw J.H."/>
            <person name="Jorgensen S.L."/>
            <person name="Zaremba-Niedzwiedzka K."/>
            <person name="Martijn J."/>
            <person name="Lind A.E."/>
            <person name="van Eijk R."/>
            <person name="Schleper C."/>
            <person name="Guy L."/>
            <person name="Ettema T.J."/>
        </authorList>
    </citation>
    <scope>NUCLEOTIDE SEQUENCE</scope>
</reference>
<dbReference type="EMBL" id="LAZR01000911">
    <property type="protein sequence ID" value="KKN54815.1"/>
    <property type="molecule type" value="Genomic_DNA"/>
</dbReference>
<evidence type="ECO:0000256" key="1">
    <source>
        <dbReference type="SAM" id="Phobius"/>
    </source>
</evidence>
<proteinExistence type="predicted"/>
<organism evidence="2">
    <name type="scientific">marine sediment metagenome</name>
    <dbReference type="NCBI Taxonomy" id="412755"/>
    <lineage>
        <taxon>unclassified sequences</taxon>
        <taxon>metagenomes</taxon>
        <taxon>ecological metagenomes</taxon>
    </lineage>
</organism>
<dbReference type="AlphaFoldDB" id="A0A0F9RE96"/>
<keyword evidence="1" id="KW-0812">Transmembrane</keyword>
<protein>
    <recommendedName>
        <fullName evidence="3">Tetrahydromethanopterin S-methyltransferase</fullName>
    </recommendedName>
</protein>
<accession>A0A0F9RE96</accession>
<name>A0A0F9RE96_9ZZZZ</name>
<comment type="caution">
    <text evidence="2">The sequence shown here is derived from an EMBL/GenBank/DDBJ whole genome shotgun (WGS) entry which is preliminary data.</text>
</comment>